<evidence type="ECO:0000313" key="2">
    <source>
        <dbReference type="EMBL" id="AFZ80230.1"/>
    </source>
</evidence>
<keyword evidence="3" id="KW-1185">Reference proteome</keyword>
<dbReference type="eggNOG" id="ENOG502SSGR">
    <property type="taxonomic scope" value="Eukaryota"/>
</dbReference>
<gene>
    <name evidence="2" type="ORF">BEWA_030830</name>
</gene>
<reference evidence="2 3" key="1">
    <citation type="journal article" date="2012" name="BMC Genomics">
        <title>Comparative genomic analysis and phylogenetic position of Theileria equi.</title>
        <authorList>
            <person name="Kappmeyer L.S."/>
            <person name="Thiagarajan M."/>
            <person name="Herndon D.R."/>
            <person name="Ramsay J.D."/>
            <person name="Caler E."/>
            <person name="Djikeng A."/>
            <person name="Gillespie J.J."/>
            <person name="Lau A.O."/>
            <person name="Roalson E.H."/>
            <person name="Silva J.C."/>
            <person name="Silva M.G."/>
            <person name="Suarez C.E."/>
            <person name="Ueti M.W."/>
            <person name="Nene V.M."/>
            <person name="Mealey R.H."/>
            <person name="Knowles D.P."/>
            <person name="Brayton K.A."/>
        </authorList>
    </citation>
    <scope>NUCLEOTIDE SEQUENCE [LARGE SCALE GENOMIC DNA]</scope>
    <source>
        <strain evidence="2 3">WA</strain>
    </source>
</reference>
<dbReference type="KEGG" id="beq:BEWA_030830"/>
<sequence>MKIRHDTNVYKNGLLLDIVEQDKNLVWLCNSYHRFYATTFNFTANQKLMIKLIKAFGYKLCLINYYQWGKMKCKRTRFAFLRMARYYALNDKREYDQHYAGWSLPYIWWNSKGRDQSHISLYEPNVP</sequence>
<name>L0AXD5_THEEQ</name>
<dbReference type="VEuPathDB" id="PiroplasmaDB:BEWA_030830"/>
<protein>
    <recommendedName>
        <fullName evidence="1">RAP domain-containing protein</fullName>
    </recommendedName>
</protein>
<dbReference type="SMART" id="SM00952">
    <property type="entry name" value="RAP"/>
    <property type="match status" value="1"/>
</dbReference>
<organism evidence="2 3">
    <name type="scientific">Theileria equi strain WA</name>
    <dbReference type="NCBI Taxonomy" id="1537102"/>
    <lineage>
        <taxon>Eukaryota</taxon>
        <taxon>Sar</taxon>
        <taxon>Alveolata</taxon>
        <taxon>Apicomplexa</taxon>
        <taxon>Aconoidasida</taxon>
        <taxon>Piroplasmida</taxon>
        <taxon>Theileriidae</taxon>
        <taxon>Theileria</taxon>
    </lineage>
</organism>
<dbReference type="RefSeq" id="XP_004829896.1">
    <property type="nucleotide sequence ID" value="XM_004829839.1"/>
</dbReference>
<dbReference type="Pfam" id="PF08373">
    <property type="entry name" value="RAP"/>
    <property type="match status" value="1"/>
</dbReference>
<dbReference type="AlphaFoldDB" id="L0AXD5"/>
<dbReference type="InterPro" id="IPR013584">
    <property type="entry name" value="RAP"/>
</dbReference>
<feature type="domain" description="RAP" evidence="1">
    <location>
        <begin position="25"/>
        <end position="83"/>
    </location>
</feature>
<dbReference type="Proteomes" id="UP000031512">
    <property type="component" value="Chromosome 1"/>
</dbReference>
<dbReference type="PROSITE" id="PS51286">
    <property type="entry name" value="RAP"/>
    <property type="match status" value="1"/>
</dbReference>
<dbReference type="EMBL" id="CP001669">
    <property type="protein sequence ID" value="AFZ80230.1"/>
    <property type="molecule type" value="Genomic_DNA"/>
</dbReference>
<dbReference type="OrthoDB" id="361382at2759"/>
<evidence type="ECO:0000313" key="3">
    <source>
        <dbReference type="Proteomes" id="UP000031512"/>
    </source>
</evidence>
<accession>L0AXD5</accession>
<evidence type="ECO:0000259" key="1">
    <source>
        <dbReference type="PROSITE" id="PS51286"/>
    </source>
</evidence>
<dbReference type="GeneID" id="15803468"/>
<proteinExistence type="predicted"/>